<keyword evidence="6" id="KW-1185">Reference proteome</keyword>
<dbReference type="KEGG" id="minf:MESINF_2230"/>
<protein>
    <submittedName>
        <fullName evidence="5">Methionine gamma-lyase</fullName>
        <ecNumber evidence="5">4.4.1.11</ecNumber>
    </submittedName>
</protein>
<dbReference type="GO" id="GO:0018826">
    <property type="term" value="F:methionine gamma-lyase activity"/>
    <property type="evidence" value="ECO:0007669"/>
    <property type="project" value="UniProtKB-EC"/>
</dbReference>
<evidence type="ECO:0000256" key="1">
    <source>
        <dbReference type="ARBA" id="ARBA00001933"/>
    </source>
</evidence>
<dbReference type="InterPro" id="IPR000277">
    <property type="entry name" value="Cys/Met-Metab_PyrdxlP-dep_enz"/>
</dbReference>
<dbReference type="InterPro" id="IPR015422">
    <property type="entry name" value="PyrdxlP-dep_Trfase_small"/>
</dbReference>
<dbReference type="AlphaFoldDB" id="A0A7Z7LHJ3"/>
<dbReference type="GO" id="GO:0005737">
    <property type="term" value="C:cytoplasm"/>
    <property type="evidence" value="ECO:0007669"/>
    <property type="project" value="TreeGrafter"/>
</dbReference>
<dbReference type="EC" id="4.4.1.11" evidence="5"/>
<dbReference type="InterPro" id="IPR015421">
    <property type="entry name" value="PyrdxlP-dep_Trfase_major"/>
</dbReference>
<comment type="cofactor">
    <cofactor evidence="1 4">
        <name>pyridoxal 5'-phosphate</name>
        <dbReference type="ChEBI" id="CHEBI:597326"/>
    </cofactor>
</comment>
<evidence type="ECO:0000256" key="2">
    <source>
        <dbReference type="ARBA" id="ARBA00022898"/>
    </source>
</evidence>
<organism evidence="5 6">
    <name type="scientific">Mesotoga infera</name>
    <dbReference type="NCBI Taxonomy" id="1236046"/>
    <lineage>
        <taxon>Bacteria</taxon>
        <taxon>Thermotogati</taxon>
        <taxon>Thermotogota</taxon>
        <taxon>Thermotogae</taxon>
        <taxon>Kosmotogales</taxon>
        <taxon>Kosmotogaceae</taxon>
        <taxon>Mesotoga</taxon>
    </lineage>
</organism>
<gene>
    <name evidence="5" type="primary">mdeA</name>
    <name evidence="5" type="ORF">MESINF_2230</name>
</gene>
<dbReference type="GO" id="GO:0019346">
    <property type="term" value="P:transsulfuration"/>
    <property type="evidence" value="ECO:0007669"/>
    <property type="project" value="InterPro"/>
</dbReference>
<dbReference type="CDD" id="cd00614">
    <property type="entry name" value="CGS_like"/>
    <property type="match status" value="1"/>
</dbReference>
<comment type="similarity">
    <text evidence="4">Belongs to the trans-sulfuration enzymes family.</text>
</comment>
<name>A0A7Z7LHJ3_9BACT</name>
<evidence type="ECO:0000256" key="3">
    <source>
        <dbReference type="PIRSR" id="PIRSR001434-2"/>
    </source>
</evidence>
<evidence type="ECO:0000313" key="6">
    <source>
        <dbReference type="Proteomes" id="UP000250796"/>
    </source>
</evidence>
<dbReference type="FunFam" id="3.40.640.10:FF:000046">
    <property type="entry name" value="Cystathionine gamma-lyase"/>
    <property type="match status" value="1"/>
</dbReference>
<dbReference type="PANTHER" id="PTHR11808:SF80">
    <property type="entry name" value="CYSTATHIONINE GAMMA-LYASE"/>
    <property type="match status" value="1"/>
</dbReference>
<dbReference type="Gene3D" id="3.40.640.10">
    <property type="entry name" value="Type I PLP-dependent aspartate aminotransferase-like (Major domain)"/>
    <property type="match status" value="1"/>
</dbReference>
<keyword evidence="5" id="KW-0456">Lyase</keyword>
<dbReference type="InterPro" id="IPR015424">
    <property type="entry name" value="PyrdxlP-dep_Trfase"/>
</dbReference>
<reference evidence="5 6" key="1">
    <citation type="submission" date="2017-01" db="EMBL/GenBank/DDBJ databases">
        <authorList>
            <person name="Erauso G."/>
        </authorList>
    </citation>
    <scope>NUCLEOTIDE SEQUENCE [LARGE SCALE GENOMIC DNA]</scope>
    <source>
        <strain evidence="5">MESINF1</strain>
    </source>
</reference>
<sequence length="406" mass="45499">MGKISEVIPLHEERKYRFDTLSIHAAEQEDQNQALNSPIYMTSTFTFRDLQQAEDTFSFKRRAYVYTRGGNPTVNLFEQRLSTLEGGVDGVAFSSGMAAISSVVMSLTKSGDHVLAHRNLYGSTFGFLNNLLENYGVRTDFIDMTDLNRVEESILPDTRILYLETPTNPSLEIIDIAGISRMAHERGIKVVVDNTFATPVLQRPLELGADVVLHSVTKYISGHGDVVGGVATSRDFDYVQRLKFSYMCELGGVMSPFNAWLLIRGMKTLGLRMERHCSNASKIARFLKNHRGVEKVLYPELEEHPGHELAKQQMKGFGGIVSFELKGDRSMAEEFVKHLSLIKLAVSLGDAESLVEVPAMMTHRDYPEEKLHRFGFSGRTVRISAGLEHPEDLIQDIGESLDSVYE</sequence>
<accession>A0A7Z7LHJ3</accession>
<dbReference type="GO" id="GO:0009086">
    <property type="term" value="P:methionine biosynthetic process"/>
    <property type="evidence" value="ECO:0007669"/>
    <property type="project" value="UniProtKB-ARBA"/>
</dbReference>
<dbReference type="GO" id="GO:0030170">
    <property type="term" value="F:pyridoxal phosphate binding"/>
    <property type="evidence" value="ECO:0007669"/>
    <property type="project" value="InterPro"/>
</dbReference>
<dbReference type="PIRSF" id="PIRSF001434">
    <property type="entry name" value="CGS"/>
    <property type="match status" value="1"/>
</dbReference>
<dbReference type="Pfam" id="PF01053">
    <property type="entry name" value="Cys_Met_Meta_PP"/>
    <property type="match status" value="1"/>
</dbReference>
<dbReference type="SUPFAM" id="SSF53383">
    <property type="entry name" value="PLP-dependent transferases"/>
    <property type="match status" value="1"/>
</dbReference>
<evidence type="ECO:0000256" key="4">
    <source>
        <dbReference type="RuleBase" id="RU362118"/>
    </source>
</evidence>
<dbReference type="PANTHER" id="PTHR11808">
    <property type="entry name" value="TRANS-SULFURATION ENZYME FAMILY MEMBER"/>
    <property type="match status" value="1"/>
</dbReference>
<dbReference type="EMBL" id="LS974202">
    <property type="protein sequence ID" value="SSC13670.1"/>
    <property type="molecule type" value="Genomic_DNA"/>
</dbReference>
<proteinExistence type="inferred from homology"/>
<dbReference type="Proteomes" id="UP000250796">
    <property type="component" value="Chromosome MESINF"/>
</dbReference>
<evidence type="ECO:0000313" key="5">
    <source>
        <dbReference type="EMBL" id="SSC13670.1"/>
    </source>
</evidence>
<keyword evidence="2 3" id="KW-0663">Pyridoxal phosphate</keyword>
<dbReference type="Gene3D" id="3.90.1150.10">
    <property type="entry name" value="Aspartate Aminotransferase, domain 1"/>
    <property type="match status" value="1"/>
</dbReference>
<feature type="modified residue" description="N6-(pyridoxal phosphate)lysine" evidence="3">
    <location>
        <position position="218"/>
    </location>
</feature>
<dbReference type="FunFam" id="3.90.1150.10:FF:000033">
    <property type="entry name" value="Cystathionine gamma-synthase"/>
    <property type="match status" value="1"/>
</dbReference>